<feature type="region of interest" description="Disordered" evidence="2">
    <location>
        <begin position="683"/>
        <end position="824"/>
    </location>
</feature>
<keyword evidence="4" id="KW-1185">Reference proteome</keyword>
<feature type="compositionally biased region" description="Low complexity" evidence="2">
    <location>
        <begin position="813"/>
        <end position="824"/>
    </location>
</feature>
<dbReference type="Pfam" id="PF00168">
    <property type="entry name" value="C2"/>
    <property type="match status" value="2"/>
</dbReference>
<dbReference type="AlphaFoldDB" id="A0A9W2X7L2"/>
<accession>A0A9W2X7L2</accession>
<feature type="region of interest" description="Disordered" evidence="2">
    <location>
        <begin position="419"/>
        <end position="441"/>
    </location>
</feature>
<feature type="compositionally biased region" description="Polar residues" evidence="2">
    <location>
        <begin position="45"/>
        <end position="63"/>
    </location>
</feature>
<feature type="compositionally biased region" description="Polar residues" evidence="2">
    <location>
        <begin position="286"/>
        <end position="297"/>
    </location>
</feature>
<evidence type="ECO:0000256" key="1">
    <source>
        <dbReference type="ARBA" id="ARBA00004308"/>
    </source>
</evidence>
<evidence type="ECO:0000259" key="3">
    <source>
        <dbReference type="PROSITE" id="PS50004"/>
    </source>
</evidence>
<dbReference type="SUPFAM" id="SSF49562">
    <property type="entry name" value="C2 domain (Calcium/lipid-binding domain, CaLB)"/>
    <property type="match status" value="2"/>
</dbReference>
<evidence type="ECO:0000313" key="4">
    <source>
        <dbReference type="Proteomes" id="UP000248484"/>
    </source>
</evidence>
<dbReference type="RefSeq" id="XP_054947404.1">
    <property type="nucleotide sequence ID" value="XM_055091429.1"/>
</dbReference>
<comment type="subcellular location">
    <subcellularLocation>
        <location evidence="1">Endomembrane system</location>
    </subcellularLocation>
</comment>
<dbReference type="InterPro" id="IPR043567">
    <property type="entry name" value="SYTL1-5_C2B"/>
</dbReference>
<evidence type="ECO:0000313" key="5">
    <source>
        <dbReference type="RefSeq" id="XP_054947404.1"/>
    </source>
</evidence>
<feature type="region of interest" description="Disordered" evidence="2">
    <location>
        <begin position="14"/>
        <end position="71"/>
    </location>
</feature>
<feature type="compositionally biased region" description="Polar residues" evidence="2">
    <location>
        <begin position="761"/>
        <end position="771"/>
    </location>
</feature>
<reference evidence="5" key="1">
    <citation type="submission" date="2025-08" db="UniProtKB">
        <authorList>
            <consortium name="RefSeq"/>
        </authorList>
    </citation>
    <scope>IDENTIFICATION</scope>
    <source>
        <tissue evidence="5">Muscle</tissue>
    </source>
</reference>
<dbReference type="GO" id="GO:0042043">
    <property type="term" value="F:neurexin family protein binding"/>
    <property type="evidence" value="ECO:0007669"/>
    <property type="project" value="TreeGrafter"/>
</dbReference>
<dbReference type="SMART" id="SM00239">
    <property type="entry name" value="C2"/>
    <property type="match status" value="1"/>
</dbReference>
<feature type="region of interest" description="Disordered" evidence="2">
    <location>
        <begin position="622"/>
        <end position="649"/>
    </location>
</feature>
<feature type="domain" description="C2" evidence="3">
    <location>
        <begin position="897"/>
        <end position="1026"/>
    </location>
</feature>
<dbReference type="Proteomes" id="UP000248484">
    <property type="component" value="Chromosome 16"/>
</dbReference>
<dbReference type="CDD" id="cd04020">
    <property type="entry name" value="C2B_SLP_1-2-3-4"/>
    <property type="match status" value="1"/>
</dbReference>
<dbReference type="GeneID" id="102992837"/>
<feature type="compositionally biased region" description="Basic and acidic residues" evidence="2">
    <location>
        <begin position="735"/>
        <end position="748"/>
    </location>
</feature>
<dbReference type="GO" id="GO:0070382">
    <property type="term" value="C:exocytic vesicle"/>
    <property type="evidence" value="ECO:0007669"/>
    <property type="project" value="TreeGrafter"/>
</dbReference>
<feature type="region of interest" description="Disordered" evidence="2">
    <location>
        <begin position="472"/>
        <end position="498"/>
    </location>
</feature>
<dbReference type="InterPro" id="IPR000008">
    <property type="entry name" value="C2_dom"/>
</dbReference>
<evidence type="ECO:0000256" key="2">
    <source>
        <dbReference type="SAM" id="MobiDB-lite"/>
    </source>
</evidence>
<dbReference type="GO" id="GO:0005886">
    <property type="term" value="C:plasma membrane"/>
    <property type="evidence" value="ECO:0007669"/>
    <property type="project" value="TreeGrafter"/>
</dbReference>
<dbReference type="CTD" id="54843"/>
<protein>
    <submittedName>
        <fullName evidence="5">Synaptotagmin-like protein 2 isoform X3</fullName>
    </submittedName>
</protein>
<feature type="compositionally biased region" description="Low complexity" evidence="2">
    <location>
        <begin position="154"/>
        <end position="166"/>
    </location>
</feature>
<dbReference type="PANTHER" id="PTHR45716">
    <property type="entry name" value="BITESIZE, ISOFORM I"/>
    <property type="match status" value="1"/>
</dbReference>
<feature type="region of interest" description="Disordered" evidence="2">
    <location>
        <begin position="136"/>
        <end position="175"/>
    </location>
</feature>
<proteinExistence type="predicted"/>
<organism evidence="4 5">
    <name type="scientific">Physeter macrocephalus</name>
    <name type="common">Sperm whale</name>
    <name type="synonym">Physeter catodon</name>
    <dbReference type="NCBI Taxonomy" id="9755"/>
    <lineage>
        <taxon>Eukaryota</taxon>
        <taxon>Metazoa</taxon>
        <taxon>Chordata</taxon>
        <taxon>Craniata</taxon>
        <taxon>Vertebrata</taxon>
        <taxon>Euteleostomi</taxon>
        <taxon>Mammalia</taxon>
        <taxon>Eutheria</taxon>
        <taxon>Laurasiatheria</taxon>
        <taxon>Artiodactyla</taxon>
        <taxon>Whippomorpha</taxon>
        <taxon>Cetacea</taxon>
        <taxon>Odontoceti</taxon>
        <taxon>Physeteridae</taxon>
        <taxon>Physeter</taxon>
    </lineage>
</organism>
<name>A0A9W2X7L2_PHYMC</name>
<dbReference type="PROSITE" id="PS50004">
    <property type="entry name" value="C2"/>
    <property type="match status" value="1"/>
</dbReference>
<dbReference type="Gene3D" id="2.60.40.150">
    <property type="entry name" value="C2 domain"/>
    <property type="match status" value="2"/>
</dbReference>
<dbReference type="PANTHER" id="PTHR45716:SF5">
    <property type="entry name" value="SYNAPTOTAGMIN-LIKE PROTEIN 2"/>
    <property type="match status" value="1"/>
</dbReference>
<dbReference type="GO" id="GO:0006887">
    <property type="term" value="P:exocytosis"/>
    <property type="evidence" value="ECO:0007669"/>
    <property type="project" value="TreeGrafter"/>
</dbReference>
<feature type="region of interest" description="Disordered" evidence="2">
    <location>
        <begin position="280"/>
        <end position="311"/>
    </location>
</feature>
<feature type="compositionally biased region" description="Basic and acidic residues" evidence="2">
    <location>
        <begin position="136"/>
        <end position="150"/>
    </location>
</feature>
<sequence length="1063" mass="119970">MGSDSTFQVEENMHFGNGENVNIKPKSINLSPQGKESPGILQPFEISSPNQESKTVDYSQGSKNVGEGIGVLPPTNNYSYRVCKGSHAENQVPCNTKDVDSLGEEEPKLCVYEKNRRKSEVNFDSSTIIEQWSLKDNVKAERESKGRDSYILKSSSESETIESPPEATNNKSPWKKPKVQLQEAGEVPQNQVQREKYKRVSDRISFWEGEKPAANLTHKEPTSSFSQERLSAKAYQPVKSMDSFLSTGCSKYNNQVTAKQVVLDKDGQAAHLCHFYSSNKTKETRSQISGPSKNDPSADQPGKVSLFQNKTAEPIRLPVTDSLHYEKDITFPPLQLPSNVGSEIHTSLEKDRSQIGEWNPKFKVISLKERMDEPSTEQVYNHSQFENLRKFWDLGANLNSQDNIEKNTITSQKNSVPFNSQKHKEFSDIKSSGKNTHERETLLRQRKVPEREEIEKLNSKGTLQVLRNETTFPLRPPRKSTHQLPGSESSKENMGKNTEGFVTPVFKEEKDYSDREIQESIVKTSVLSKDYRDTFNDSLQKLLSEASSPVIHPSGGKVHRKQVLEPGTSENRTWPQKTDFADNEEEAKRPKEIINEHIDKTVAPPKVNSNTLTASLDKLLKEATGTPPSPLQTKCEPATTRINPESEESRVYEKGIEWNQNTSAYRREILASFPEAETLGNTALSQKAQSGSEEEPSPVLKTLERSAARKMPSKSLEDIASDSSNQAKVDNLPEELVRSAEDDQKAEQEPDTNECIPGISTVPSQPDNQFSHPDKLKRMSKSVPAFLQDESDDRETDTASEGSYQLSRHKKSPSSLTNLSSSSGMTSLSSYKIDRQILKTQKLNLSVWHRDTFKRNSFLGEVELDLETWDWDNKQNKQLKWYPLKRKTAPVAFEAENRGEMKLALQYVPEPMPGKKLPTTGEVHIWVKECLDLPLLRGSHLNSFVKCTILPDTSRKSRQKTRAVGKTTNPVFNHTMVYDGFRPEDLMEACVELTVWDHYKLTNQFLGGLRIGFGTGKSYGTEVDWMDSTSEEVALWEKMVNSPNTWIEATLPLRMLLIAKISK</sequence>
<dbReference type="FunFam" id="2.60.40.150:FF:000040">
    <property type="entry name" value="synaptotagmin-like protein 2 isoform X2"/>
    <property type="match status" value="1"/>
</dbReference>
<dbReference type="InterPro" id="IPR035892">
    <property type="entry name" value="C2_domain_sf"/>
</dbReference>
<gene>
    <name evidence="5" type="primary">SYTL2</name>
</gene>